<keyword evidence="9" id="KW-1185">Reference proteome</keyword>
<keyword evidence="4" id="KW-0804">Transcription</keyword>
<keyword evidence="5" id="KW-0539">Nucleus</keyword>
<dbReference type="GO" id="GO:0003677">
    <property type="term" value="F:DNA binding"/>
    <property type="evidence" value="ECO:0007669"/>
    <property type="project" value="UniProtKB-KW"/>
</dbReference>
<dbReference type="Proteomes" id="UP000754883">
    <property type="component" value="Unassembled WGS sequence"/>
</dbReference>
<dbReference type="Pfam" id="PF04082">
    <property type="entry name" value="Fungal_trans"/>
    <property type="match status" value="1"/>
</dbReference>
<comment type="caution">
    <text evidence="8">The sequence shown here is derived from an EMBL/GenBank/DDBJ whole genome shotgun (WGS) entry which is preliminary data.</text>
</comment>
<evidence type="ECO:0000259" key="7">
    <source>
        <dbReference type="SMART" id="SM00906"/>
    </source>
</evidence>
<keyword evidence="2" id="KW-0805">Transcription regulation</keyword>
<dbReference type="SMART" id="SM00906">
    <property type="entry name" value="Fungal_trans"/>
    <property type="match status" value="1"/>
</dbReference>
<evidence type="ECO:0000256" key="4">
    <source>
        <dbReference type="ARBA" id="ARBA00023163"/>
    </source>
</evidence>
<dbReference type="AlphaFoldDB" id="A0A9N9UDC3"/>
<evidence type="ECO:0000256" key="2">
    <source>
        <dbReference type="ARBA" id="ARBA00023015"/>
    </source>
</evidence>
<feature type="region of interest" description="Disordered" evidence="6">
    <location>
        <begin position="468"/>
        <end position="497"/>
    </location>
</feature>
<organism evidence="8 9">
    <name type="scientific">Clonostachys byssicola</name>
    <dbReference type="NCBI Taxonomy" id="160290"/>
    <lineage>
        <taxon>Eukaryota</taxon>
        <taxon>Fungi</taxon>
        <taxon>Dikarya</taxon>
        <taxon>Ascomycota</taxon>
        <taxon>Pezizomycotina</taxon>
        <taxon>Sordariomycetes</taxon>
        <taxon>Hypocreomycetidae</taxon>
        <taxon>Hypocreales</taxon>
        <taxon>Bionectriaceae</taxon>
        <taxon>Clonostachys</taxon>
    </lineage>
</organism>
<keyword evidence="1" id="KW-0862">Zinc</keyword>
<dbReference type="GO" id="GO:0008270">
    <property type="term" value="F:zinc ion binding"/>
    <property type="evidence" value="ECO:0007669"/>
    <property type="project" value="InterPro"/>
</dbReference>
<proteinExistence type="predicted"/>
<protein>
    <recommendedName>
        <fullName evidence="7">Xylanolytic transcriptional activator regulatory domain-containing protein</fullName>
    </recommendedName>
</protein>
<dbReference type="OrthoDB" id="5121955at2759"/>
<evidence type="ECO:0000256" key="6">
    <source>
        <dbReference type="SAM" id="MobiDB-lite"/>
    </source>
</evidence>
<evidence type="ECO:0000313" key="8">
    <source>
        <dbReference type="EMBL" id="CAG9984531.1"/>
    </source>
</evidence>
<dbReference type="CDD" id="cd12148">
    <property type="entry name" value="fungal_TF_MHR"/>
    <property type="match status" value="1"/>
</dbReference>
<evidence type="ECO:0000256" key="3">
    <source>
        <dbReference type="ARBA" id="ARBA00023125"/>
    </source>
</evidence>
<reference evidence="8" key="1">
    <citation type="submission" date="2021-10" db="EMBL/GenBank/DDBJ databases">
        <authorList>
            <person name="Piombo E."/>
        </authorList>
    </citation>
    <scope>NUCLEOTIDE SEQUENCE</scope>
</reference>
<accession>A0A9N9UDC3</accession>
<name>A0A9N9UDC3_9HYPO</name>
<feature type="domain" description="Xylanolytic transcriptional activator regulatory" evidence="7">
    <location>
        <begin position="187"/>
        <end position="259"/>
    </location>
</feature>
<feature type="non-terminal residue" evidence="8">
    <location>
        <position position="557"/>
    </location>
</feature>
<gene>
    <name evidence="8" type="ORF">CBYS24578_00012256</name>
</gene>
<dbReference type="InterPro" id="IPR007219">
    <property type="entry name" value="XnlR_reg_dom"/>
</dbReference>
<dbReference type="PANTHER" id="PTHR47171">
    <property type="entry name" value="FARA-RELATED"/>
    <property type="match status" value="1"/>
</dbReference>
<dbReference type="InterPro" id="IPR052073">
    <property type="entry name" value="Amide_Lactam_Regulators"/>
</dbReference>
<evidence type="ECO:0000256" key="5">
    <source>
        <dbReference type="ARBA" id="ARBA00023242"/>
    </source>
</evidence>
<evidence type="ECO:0000256" key="1">
    <source>
        <dbReference type="ARBA" id="ARBA00022833"/>
    </source>
</evidence>
<dbReference type="GO" id="GO:0006351">
    <property type="term" value="P:DNA-templated transcription"/>
    <property type="evidence" value="ECO:0007669"/>
    <property type="project" value="InterPro"/>
</dbReference>
<dbReference type="EMBL" id="CABFNO020001387">
    <property type="protein sequence ID" value="CAG9984531.1"/>
    <property type="molecule type" value="Genomic_DNA"/>
</dbReference>
<evidence type="ECO:0000313" key="9">
    <source>
        <dbReference type="Proteomes" id="UP000754883"/>
    </source>
</evidence>
<sequence length="557" mass="63183">MRQEDEETVFLGESTSLTYLHGTHTSPSTLATPDQGFVYRIPEAVRAQNSTLEWEIERKQARLKLLHAEGAFSFPAKTATDSLFKAYFEWFHVCFPVLDEPDIWQQYSQGTLPPLLFQAILFIGVMHCAEDELPSVGLGCRQRAKYTLYNRAKDLFDAEIEPKSITVIQSVFLMSFWRAGALLQKDTRHWLAVAVSLAQTKGLHRSSQNTNGEDINLKLRKRLWWSIYIRERQCAAALGLPNRVRDEDCDVEALIEQDFQYAFESPTSSSHVNKSISYMIGMVELSRMLGRIIHRDFLPLKRLTFAEREETKNTLFSWRKSLPLCMRPSGDGLEGGSGFLASMLNLAYNNLLILLFRSGCSSTEPPSSPVDGQVAILAAARNTSIIENMLIEGQICHGQIHVITNVFNTLCIHTLNLKHLQGGRRFVAEQRAKLCLVSLQELQKTWEFKNWILQLFFQYLDQPTAQRLQLGDDGGETRSSSNDSHIPRAGNPPLDNQHMWHQQLQDMPSDSPPAFALAIESQDIGQFLHSQIENRFVNGEGGAIDWYMADLFHTSQS</sequence>
<keyword evidence="3" id="KW-0238">DNA-binding</keyword>
<dbReference type="PANTHER" id="PTHR47171:SF1">
    <property type="entry name" value="ZN(II)2CYS6 TRANSCRIPTION FACTOR (EUROFUNG)"/>
    <property type="match status" value="1"/>
</dbReference>